<dbReference type="OrthoDB" id="5596422at2759"/>
<dbReference type="PROSITE" id="PS50127">
    <property type="entry name" value="UBC_2"/>
    <property type="match status" value="1"/>
</dbReference>
<dbReference type="RefSeq" id="XP_002108974.1">
    <property type="nucleotide sequence ID" value="XM_002108938.1"/>
</dbReference>
<organism evidence="3 4">
    <name type="scientific">Trichoplax adhaerens</name>
    <name type="common">Trichoplax reptans</name>
    <dbReference type="NCBI Taxonomy" id="10228"/>
    <lineage>
        <taxon>Eukaryota</taxon>
        <taxon>Metazoa</taxon>
        <taxon>Placozoa</taxon>
        <taxon>Uniplacotomia</taxon>
        <taxon>Trichoplacea</taxon>
        <taxon>Trichoplacidae</taxon>
        <taxon>Trichoplax</taxon>
    </lineage>
</organism>
<dbReference type="OMA" id="WRYESEF"/>
<protein>
    <recommendedName>
        <fullName evidence="2">UBC core domain-containing protein</fullName>
    </recommendedName>
</protein>
<dbReference type="KEGG" id="tad:TRIADDRAFT_52508"/>
<dbReference type="GeneID" id="6749449"/>
<name>B3RIS4_TRIAD</name>
<evidence type="ECO:0000313" key="4">
    <source>
        <dbReference type="Proteomes" id="UP000009022"/>
    </source>
</evidence>
<dbReference type="AlphaFoldDB" id="B3RIS4"/>
<dbReference type="InterPro" id="IPR000608">
    <property type="entry name" value="UBC"/>
</dbReference>
<gene>
    <name evidence="3" type="ORF">TRIADDRAFT_52508</name>
</gene>
<dbReference type="SMART" id="SM00212">
    <property type="entry name" value="UBCc"/>
    <property type="match status" value="1"/>
</dbReference>
<feature type="domain" description="UBC core" evidence="2">
    <location>
        <begin position="40"/>
        <end position="201"/>
    </location>
</feature>
<dbReference type="STRING" id="10228.B3RIS4"/>
<dbReference type="InParanoid" id="B3RIS4"/>
<dbReference type="eggNOG" id="KOG0429">
    <property type="taxonomic scope" value="Eukaryota"/>
</dbReference>
<dbReference type="PhylomeDB" id="B3RIS4"/>
<keyword evidence="4" id="KW-1185">Reference proteome</keyword>
<dbReference type="Pfam" id="PF00179">
    <property type="entry name" value="UQ_con"/>
    <property type="match status" value="1"/>
</dbReference>
<evidence type="ECO:0000313" key="3">
    <source>
        <dbReference type="EMBL" id="EDV29772.1"/>
    </source>
</evidence>
<reference evidence="3 4" key="1">
    <citation type="journal article" date="2008" name="Nature">
        <title>The Trichoplax genome and the nature of placozoans.</title>
        <authorList>
            <person name="Srivastava M."/>
            <person name="Begovic E."/>
            <person name="Chapman J."/>
            <person name="Putnam N.H."/>
            <person name="Hellsten U."/>
            <person name="Kawashima T."/>
            <person name="Kuo A."/>
            <person name="Mitros T."/>
            <person name="Salamov A."/>
            <person name="Carpenter M.L."/>
            <person name="Signorovitch A.Y."/>
            <person name="Moreno M.A."/>
            <person name="Kamm K."/>
            <person name="Grimwood J."/>
            <person name="Schmutz J."/>
            <person name="Shapiro H."/>
            <person name="Grigoriev I.V."/>
            <person name="Buss L.W."/>
            <person name="Schierwater B."/>
            <person name="Dellaporta S.L."/>
            <person name="Rokhsar D.S."/>
        </authorList>
    </citation>
    <scope>NUCLEOTIDE SEQUENCE [LARGE SCALE GENOMIC DNA]</scope>
    <source>
        <strain evidence="3 4">Grell-BS-1999</strain>
    </source>
</reference>
<sequence>MSFNNRNLTESHLKDGDRKETIPQAADVADTSTQIHGPFFIEQMLLFEYKELSKHNLTGVFVLPSAHNPLCWHGVVFVRHGVYIEGVFKFDILIPQNFPYGNCPKIIFTNPIYHPDVNPETGELYLKKSFPEWRYESEFHRFKQKVAQSIEKGRRRLFDNDSDDPHAIKFKKWDPNVHEVALKSLLANKLMSRELWFTCYN</sequence>
<evidence type="ECO:0000256" key="1">
    <source>
        <dbReference type="SAM" id="MobiDB-lite"/>
    </source>
</evidence>
<dbReference type="CDD" id="cd23814">
    <property type="entry name" value="UEV_AKTIP"/>
    <property type="match status" value="1"/>
</dbReference>
<dbReference type="InterPro" id="IPR016135">
    <property type="entry name" value="UBQ-conjugating_enzyme/RWD"/>
</dbReference>
<accession>B3RIS4</accession>
<dbReference type="HOGENOM" id="CLU_1361993_0_0_1"/>
<dbReference type="CTD" id="6749449"/>
<feature type="region of interest" description="Disordered" evidence="1">
    <location>
        <begin position="1"/>
        <end position="20"/>
    </location>
</feature>
<dbReference type="Gene3D" id="3.10.110.10">
    <property type="entry name" value="Ubiquitin Conjugating Enzyme"/>
    <property type="match status" value="1"/>
</dbReference>
<proteinExistence type="predicted"/>
<dbReference type="Proteomes" id="UP000009022">
    <property type="component" value="Unassembled WGS sequence"/>
</dbReference>
<dbReference type="SUPFAM" id="SSF54495">
    <property type="entry name" value="UBC-like"/>
    <property type="match status" value="1"/>
</dbReference>
<feature type="compositionally biased region" description="Basic and acidic residues" evidence="1">
    <location>
        <begin position="9"/>
        <end position="20"/>
    </location>
</feature>
<dbReference type="FunCoup" id="B3RIS4">
    <property type="interactions" value="1048"/>
</dbReference>
<evidence type="ECO:0000259" key="2">
    <source>
        <dbReference type="PROSITE" id="PS50127"/>
    </source>
</evidence>
<dbReference type="EMBL" id="DS985241">
    <property type="protein sequence ID" value="EDV29772.1"/>
    <property type="molecule type" value="Genomic_DNA"/>
</dbReference>